<organism evidence="2 3">
    <name type="scientific">Hymenobacter caeli</name>
    <dbReference type="NCBI Taxonomy" id="2735894"/>
    <lineage>
        <taxon>Bacteria</taxon>
        <taxon>Pseudomonadati</taxon>
        <taxon>Bacteroidota</taxon>
        <taxon>Cytophagia</taxon>
        <taxon>Cytophagales</taxon>
        <taxon>Hymenobacteraceae</taxon>
        <taxon>Hymenobacter</taxon>
    </lineage>
</organism>
<evidence type="ECO:0000313" key="2">
    <source>
        <dbReference type="EMBL" id="NRT18442.1"/>
    </source>
</evidence>
<evidence type="ECO:0000313" key="3">
    <source>
        <dbReference type="Proteomes" id="UP000779507"/>
    </source>
</evidence>
<protein>
    <submittedName>
        <fullName evidence="2">Uncharacterized protein</fullName>
    </submittedName>
</protein>
<feature type="compositionally biased region" description="Low complexity" evidence="1">
    <location>
        <begin position="29"/>
        <end position="46"/>
    </location>
</feature>
<keyword evidence="3" id="KW-1185">Reference proteome</keyword>
<reference evidence="2 3" key="1">
    <citation type="submission" date="2020-05" db="EMBL/GenBank/DDBJ databases">
        <title>Genomic Encyclopedia of Type Strains, Phase IV (KMG-V): Genome sequencing to study the core and pangenomes of soil and plant-associated prokaryotes.</title>
        <authorList>
            <person name="Whitman W."/>
        </authorList>
    </citation>
    <scope>NUCLEOTIDE SEQUENCE [LARGE SCALE GENOMIC DNA]</scope>
    <source>
        <strain evidence="2 3">9A</strain>
    </source>
</reference>
<evidence type="ECO:0000256" key="1">
    <source>
        <dbReference type="SAM" id="MobiDB-lite"/>
    </source>
</evidence>
<dbReference type="RefSeq" id="WP_173809180.1">
    <property type="nucleotide sequence ID" value="NZ_JABSNP010000004.1"/>
</dbReference>
<gene>
    <name evidence="2" type="ORF">HNP98_001259</name>
</gene>
<feature type="compositionally biased region" description="Polar residues" evidence="1">
    <location>
        <begin position="48"/>
        <end position="60"/>
    </location>
</feature>
<comment type="caution">
    <text evidence="2">The sequence shown here is derived from an EMBL/GenBank/DDBJ whole genome shotgun (WGS) entry which is preliminary data.</text>
</comment>
<sequence length="71" mass="6929">MVGNPETAAPNGPVNAGVKPGQKVDTAPATGANRASRSSSTAKAARQGTATGNDKPQSMGKNAAVKPGAKK</sequence>
<dbReference type="EMBL" id="JABSNP010000004">
    <property type="protein sequence ID" value="NRT18442.1"/>
    <property type="molecule type" value="Genomic_DNA"/>
</dbReference>
<name>A0ABX2FNB4_9BACT</name>
<proteinExistence type="predicted"/>
<accession>A0ABX2FNB4</accession>
<feature type="region of interest" description="Disordered" evidence="1">
    <location>
        <begin position="1"/>
        <end position="71"/>
    </location>
</feature>
<dbReference type="Proteomes" id="UP000779507">
    <property type="component" value="Unassembled WGS sequence"/>
</dbReference>